<evidence type="ECO:0000256" key="8">
    <source>
        <dbReference type="ARBA" id="ARBA00022884"/>
    </source>
</evidence>
<evidence type="ECO:0000256" key="7">
    <source>
        <dbReference type="ARBA" id="ARBA00022835"/>
    </source>
</evidence>
<feature type="domain" description="Exoribonuclease phosphorolytic" evidence="13">
    <location>
        <begin position="189"/>
        <end position="246"/>
    </location>
</feature>
<dbReference type="GO" id="GO:0071035">
    <property type="term" value="P:nuclear polyadenylation-dependent rRNA catabolic process"/>
    <property type="evidence" value="ECO:0007669"/>
    <property type="project" value="TreeGrafter"/>
</dbReference>
<evidence type="ECO:0000313" key="14">
    <source>
        <dbReference type="EnsemblMetazoa" id="AALB009052-PA"/>
    </source>
</evidence>
<evidence type="ECO:0000259" key="12">
    <source>
        <dbReference type="Pfam" id="PF01138"/>
    </source>
</evidence>
<dbReference type="Pfam" id="PF01138">
    <property type="entry name" value="RNase_PH"/>
    <property type="match status" value="1"/>
</dbReference>
<dbReference type="InterPro" id="IPR033100">
    <property type="entry name" value="Rrp45"/>
</dbReference>
<evidence type="ECO:0000256" key="6">
    <source>
        <dbReference type="ARBA" id="ARBA00022552"/>
    </source>
</evidence>
<dbReference type="GO" id="GO:0034475">
    <property type="term" value="P:U4 snRNA 3'-end processing"/>
    <property type="evidence" value="ECO:0007669"/>
    <property type="project" value="TreeGrafter"/>
</dbReference>
<dbReference type="GO" id="GO:0016075">
    <property type="term" value="P:rRNA catabolic process"/>
    <property type="evidence" value="ECO:0007669"/>
    <property type="project" value="TreeGrafter"/>
</dbReference>
<evidence type="ECO:0000256" key="4">
    <source>
        <dbReference type="ARBA" id="ARBA00019572"/>
    </source>
</evidence>
<feature type="compositionally biased region" description="Acidic residues" evidence="11">
    <location>
        <begin position="430"/>
        <end position="440"/>
    </location>
</feature>
<dbReference type="CDD" id="cd11368">
    <property type="entry name" value="RNase_PH_RRP45"/>
    <property type="match status" value="1"/>
</dbReference>
<feature type="region of interest" description="Disordered" evidence="11">
    <location>
        <begin position="314"/>
        <end position="350"/>
    </location>
</feature>
<dbReference type="InterPro" id="IPR020568">
    <property type="entry name" value="Ribosomal_Su5_D2-typ_SF"/>
</dbReference>
<dbReference type="RefSeq" id="XP_035780821.1">
    <property type="nucleotide sequence ID" value="XM_035924928.1"/>
</dbReference>
<dbReference type="GO" id="GO:0035925">
    <property type="term" value="F:mRNA 3'-UTR AU-rich region binding"/>
    <property type="evidence" value="ECO:0007669"/>
    <property type="project" value="TreeGrafter"/>
</dbReference>
<dbReference type="PANTHER" id="PTHR11097">
    <property type="entry name" value="EXOSOME COMPLEX EXONUCLEASE RIBOSOMAL RNA PROCESSING PROTEIN"/>
    <property type="match status" value="1"/>
</dbReference>
<keyword evidence="15" id="KW-1185">Reference proteome</keyword>
<dbReference type="GO" id="GO:0000176">
    <property type="term" value="C:nuclear exosome (RNase complex)"/>
    <property type="evidence" value="ECO:0007669"/>
    <property type="project" value="TreeGrafter"/>
</dbReference>
<dbReference type="AlphaFoldDB" id="A0A182FR76"/>
<dbReference type="FunFam" id="3.30.230.70:FF:000005">
    <property type="entry name" value="Exosome complex component RRP45"/>
    <property type="match status" value="1"/>
</dbReference>
<dbReference type="STRING" id="7167.A0A182FR76"/>
<evidence type="ECO:0000256" key="1">
    <source>
        <dbReference type="ARBA" id="ARBA00004496"/>
    </source>
</evidence>
<dbReference type="Pfam" id="PF03725">
    <property type="entry name" value="RNase_PH_C"/>
    <property type="match status" value="1"/>
</dbReference>
<evidence type="ECO:0000256" key="2">
    <source>
        <dbReference type="ARBA" id="ARBA00004604"/>
    </source>
</evidence>
<accession>A0A182FR76</accession>
<evidence type="ECO:0000256" key="5">
    <source>
        <dbReference type="ARBA" id="ARBA00022490"/>
    </source>
</evidence>
<sequence>MKETVLTNNEKSFVQKAILESIRVDGRKLDEFRKLRISFGSEWGMVHVLLGQTRVLARVTCEVVQPKATRPNEGMLFVNVELGPMAAPHFDGGRQSDESVHLNRILERALKDSGCVDLESLCLVAEEKVWNLRIDVNVLNHEGNVIDCCSIAALTALAHFKRPDITVDGENVIVHTLEEKEPIKVTLFHYPICVSYAIFNKGTVAVADPSYLEERVAEAMMVFGINSYGELCGLHLGGITLTSADLLLRTSVKASKRARLLVEKIKAAIAKDAADREKGLPVGFTESIERNEVTVYAQDRLQVRLRHFKLRDAKNGESADEDDGEHEEQEDENVEKMDAAGESAASDENILRLETNPEEEHMEEDIVECGDSGAVLVPKSTTNQWLTDEQLMAVERKGKMKRTKTPEKAISKKKARSEQKTPSKAMSDTVEIDGSSDEETVTLTGTDL</sequence>
<dbReference type="GO" id="GO:0071028">
    <property type="term" value="P:nuclear mRNA surveillance"/>
    <property type="evidence" value="ECO:0007669"/>
    <property type="project" value="TreeGrafter"/>
</dbReference>
<dbReference type="InterPro" id="IPR027408">
    <property type="entry name" value="PNPase/RNase_PH_dom_sf"/>
</dbReference>
<dbReference type="CTD" id="32665"/>
<comment type="similarity">
    <text evidence="3">Belongs to the RNase PH family.</text>
</comment>
<proteinExistence type="inferred from homology"/>
<keyword evidence="7" id="KW-0271">Exosome</keyword>
<name>A0A182FR76_ANOAL</name>
<dbReference type="InterPro" id="IPR050590">
    <property type="entry name" value="Exosome_comp_Rrp42_subfam"/>
</dbReference>
<protein>
    <recommendedName>
        <fullName evidence="4">Exosome complex component RRP45</fullName>
    </recommendedName>
    <alternativeName>
        <fullName evidence="10">Exosome component 9</fullName>
    </alternativeName>
</protein>
<dbReference type="Proteomes" id="UP000069272">
    <property type="component" value="Chromosome 2R"/>
</dbReference>
<dbReference type="EnsemblMetazoa" id="AALB009052-RA">
    <property type="protein sequence ID" value="AALB009052-PA"/>
    <property type="gene ID" value="AALB009052"/>
</dbReference>
<feature type="domain" description="Exoribonuclease phosphorolytic" evidence="12">
    <location>
        <begin position="31"/>
        <end position="163"/>
    </location>
</feature>
<keyword evidence="6" id="KW-0698">rRNA processing</keyword>
<dbReference type="GO" id="GO:0034476">
    <property type="term" value="P:U5 snRNA 3'-end processing"/>
    <property type="evidence" value="ECO:0007669"/>
    <property type="project" value="TreeGrafter"/>
</dbReference>
<reference evidence="14" key="2">
    <citation type="submission" date="2022-08" db="UniProtKB">
        <authorList>
            <consortium name="EnsemblMetazoa"/>
        </authorList>
    </citation>
    <scope>IDENTIFICATION</scope>
    <source>
        <strain evidence="14">STECLA/ALBI9_A</strain>
    </source>
</reference>
<dbReference type="VEuPathDB" id="VectorBase:AALB20_025970"/>
<dbReference type="OrthoDB" id="10264038at2759"/>
<evidence type="ECO:0000259" key="13">
    <source>
        <dbReference type="Pfam" id="PF03725"/>
    </source>
</evidence>
<evidence type="ECO:0000256" key="9">
    <source>
        <dbReference type="ARBA" id="ARBA00023242"/>
    </source>
</evidence>
<dbReference type="VEuPathDB" id="VectorBase:AALB009052"/>
<keyword evidence="8" id="KW-0694">RNA-binding</keyword>
<dbReference type="GO" id="GO:0034473">
    <property type="term" value="P:U1 snRNA 3'-end processing"/>
    <property type="evidence" value="ECO:0007669"/>
    <property type="project" value="TreeGrafter"/>
</dbReference>
<dbReference type="InterPro" id="IPR001247">
    <property type="entry name" value="ExoRNase_PH_dom1"/>
</dbReference>
<evidence type="ECO:0000256" key="11">
    <source>
        <dbReference type="SAM" id="MobiDB-lite"/>
    </source>
</evidence>
<evidence type="ECO:0000256" key="10">
    <source>
        <dbReference type="ARBA" id="ARBA00032660"/>
    </source>
</evidence>
<evidence type="ECO:0000256" key="3">
    <source>
        <dbReference type="ARBA" id="ARBA00006678"/>
    </source>
</evidence>
<comment type="subcellular location">
    <subcellularLocation>
        <location evidence="1">Cytoplasm</location>
    </subcellularLocation>
    <subcellularLocation>
        <location evidence="2">Nucleus</location>
        <location evidence="2">Nucleolus</location>
    </subcellularLocation>
</comment>
<dbReference type="KEGG" id="aali:118460538"/>
<dbReference type="SUPFAM" id="SSF55666">
    <property type="entry name" value="Ribonuclease PH domain 2-like"/>
    <property type="match status" value="1"/>
</dbReference>
<dbReference type="GO" id="GO:0071038">
    <property type="term" value="P:TRAMP-dependent tRNA surveillance pathway"/>
    <property type="evidence" value="ECO:0007669"/>
    <property type="project" value="TreeGrafter"/>
</dbReference>
<dbReference type="Gene3D" id="3.30.230.70">
    <property type="entry name" value="GHMP Kinase, N-terminal domain"/>
    <property type="match status" value="1"/>
</dbReference>
<keyword evidence="9" id="KW-0539">Nucleus</keyword>
<feature type="compositionally biased region" description="Basic and acidic residues" evidence="11">
    <location>
        <begin position="404"/>
        <end position="421"/>
    </location>
</feature>
<reference evidence="14 15" key="1">
    <citation type="journal article" date="2017" name="G3 (Bethesda)">
        <title>The Physical Genome Mapping of Anopheles albimanus Corrected Scaffold Misassemblies and Identified Interarm Rearrangements in Genus Anopheles.</title>
        <authorList>
            <person name="Artemov G.N."/>
            <person name="Peery A.N."/>
            <person name="Jiang X."/>
            <person name="Tu Z."/>
            <person name="Stegniy V.N."/>
            <person name="Sharakhova M.V."/>
            <person name="Sharakhov I.V."/>
        </authorList>
    </citation>
    <scope>NUCLEOTIDE SEQUENCE [LARGE SCALE GENOMIC DNA]</scope>
    <source>
        <strain evidence="14 15">ALBI9_A</strain>
    </source>
</reference>
<dbReference type="GeneID" id="118460538"/>
<dbReference type="GO" id="GO:0000177">
    <property type="term" value="C:cytoplasmic exosome (RNase complex)"/>
    <property type="evidence" value="ECO:0007669"/>
    <property type="project" value="TreeGrafter"/>
</dbReference>
<keyword evidence="5" id="KW-0963">Cytoplasm</keyword>
<feature type="compositionally biased region" description="Acidic residues" evidence="11">
    <location>
        <begin position="318"/>
        <end position="333"/>
    </location>
</feature>
<dbReference type="SUPFAM" id="SSF54211">
    <property type="entry name" value="Ribosomal protein S5 domain 2-like"/>
    <property type="match status" value="1"/>
</dbReference>
<organism evidence="14 15">
    <name type="scientific">Anopheles albimanus</name>
    <name type="common">New world malaria mosquito</name>
    <dbReference type="NCBI Taxonomy" id="7167"/>
    <lineage>
        <taxon>Eukaryota</taxon>
        <taxon>Metazoa</taxon>
        <taxon>Ecdysozoa</taxon>
        <taxon>Arthropoda</taxon>
        <taxon>Hexapoda</taxon>
        <taxon>Insecta</taxon>
        <taxon>Pterygota</taxon>
        <taxon>Neoptera</taxon>
        <taxon>Endopterygota</taxon>
        <taxon>Diptera</taxon>
        <taxon>Nematocera</taxon>
        <taxon>Culicoidea</taxon>
        <taxon>Culicidae</taxon>
        <taxon>Anophelinae</taxon>
        <taxon>Anopheles</taxon>
    </lineage>
</organism>
<evidence type="ECO:0000313" key="15">
    <source>
        <dbReference type="Proteomes" id="UP000069272"/>
    </source>
</evidence>
<dbReference type="InterPro" id="IPR015847">
    <property type="entry name" value="ExoRNase_PH_dom2"/>
</dbReference>
<dbReference type="GO" id="GO:0005730">
    <property type="term" value="C:nucleolus"/>
    <property type="evidence" value="ECO:0007669"/>
    <property type="project" value="UniProtKB-SubCell"/>
</dbReference>
<dbReference type="InterPro" id="IPR036345">
    <property type="entry name" value="ExoRNase_PH_dom2_sf"/>
</dbReference>
<dbReference type="GO" id="GO:0000467">
    <property type="term" value="P:exonucleolytic trimming to generate mature 3'-end of 5.8S rRNA from tricistronic rRNA transcript (SSU-rRNA, 5.8S rRNA, LSU-rRNA)"/>
    <property type="evidence" value="ECO:0007669"/>
    <property type="project" value="TreeGrafter"/>
</dbReference>
<feature type="region of interest" description="Disordered" evidence="11">
    <location>
        <begin position="395"/>
        <end position="448"/>
    </location>
</feature>
<dbReference type="PANTHER" id="PTHR11097:SF14">
    <property type="entry name" value="EXOSOME COMPLEX COMPONENT RRP45"/>
    <property type="match status" value="1"/>
</dbReference>